<sequence length="148" mass="17733">MNVIETLEIFRLKSVLKTPYTFLCIEKVLAENYFEWINLKIVKHKESYHLVGKGHLQPIGCKQSYEIQAIFSPFFGGNRFESIKILNPKIEFHPKIHMYRNTSLCLYHPKDHFGHIPLFKSLQWTSEWLVKYEFFKRFGIWIGDEVKH</sequence>
<evidence type="ECO:0000259" key="1">
    <source>
        <dbReference type="Pfam" id="PF26395"/>
    </source>
</evidence>
<dbReference type="AlphaFoldDB" id="A0A1N6FVY8"/>
<dbReference type="STRING" id="1416779.SAMN05444409_1507"/>
<dbReference type="Pfam" id="PF26395">
    <property type="entry name" value="E2-CBASS"/>
    <property type="match status" value="1"/>
</dbReference>
<protein>
    <recommendedName>
        <fullName evidence="1">Type II CBASS E2 protein domain-containing protein</fullName>
    </recommendedName>
</protein>
<name>A0A1N6FVY8_9FLAO</name>
<feature type="domain" description="Type II CBASS E2 protein" evidence="1">
    <location>
        <begin position="42"/>
        <end position="146"/>
    </location>
</feature>
<evidence type="ECO:0000313" key="2">
    <source>
        <dbReference type="EMBL" id="SIN99377.1"/>
    </source>
</evidence>
<dbReference type="Proteomes" id="UP000185207">
    <property type="component" value="Unassembled WGS sequence"/>
</dbReference>
<reference evidence="3" key="1">
    <citation type="submission" date="2016-11" db="EMBL/GenBank/DDBJ databases">
        <authorList>
            <person name="Varghese N."/>
            <person name="Submissions S."/>
        </authorList>
    </citation>
    <scope>NUCLEOTIDE SEQUENCE [LARGE SCALE GENOMIC DNA]</scope>
    <source>
        <strain evidence="3">DSM 27623</strain>
    </source>
</reference>
<accession>A0A1N6FVY8</accession>
<dbReference type="EMBL" id="FSRK01000001">
    <property type="protein sequence ID" value="SIN99377.1"/>
    <property type="molecule type" value="Genomic_DNA"/>
</dbReference>
<evidence type="ECO:0000313" key="3">
    <source>
        <dbReference type="Proteomes" id="UP000185207"/>
    </source>
</evidence>
<dbReference type="OrthoDB" id="4736406at2"/>
<gene>
    <name evidence="2" type="ORF">SAMN05444409_1507</name>
</gene>
<keyword evidence="3" id="KW-1185">Reference proteome</keyword>
<organism evidence="2 3">
    <name type="scientific">Epilithonimonas zeae</name>
    <dbReference type="NCBI Taxonomy" id="1416779"/>
    <lineage>
        <taxon>Bacteria</taxon>
        <taxon>Pseudomonadati</taxon>
        <taxon>Bacteroidota</taxon>
        <taxon>Flavobacteriia</taxon>
        <taxon>Flavobacteriales</taxon>
        <taxon>Weeksellaceae</taxon>
        <taxon>Chryseobacterium group</taxon>
        <taxon>Epilithonimonas</taxon>
    </lineage>
</organism>
<dbReference type="InterPro" id="IPR058588">
    <property type="entry name" value="E2-CBASS"/>
</dbReference>
<proteinExistence type="predicted"/>
<dbReference type="RefSeq" id="WP_139297280.1">
    <property type="nucleotide sequence ID" value="NZ_FSRK01000001.1"/>
</dbReference>